<proteinExistence type="inferred from homology"/>
<feature type="compositionally biased region" description="Basic and acidic residues" evidence="5">
    <location>
        <begin position="91"/>
        <end position="124"/>
    </location>
</feature>
<keyword evidence="3" id="KW-0378">Hydrolase</keyword>
<reference evidence="7 8" key="1">
    <citation type="journal article" date="2023" name="G3 (Bethesda)">
        <title>A chromosome-length genome assembly and annotation of blackberry (Rubus argutus, cv. 'Hillquist').</title>
        <authorList>
            <person name="Bruna T."/>
            <person name="Aryal R."/>
            <person name="Dudchenko O."/>
            <person name="Sargent D.J."/>
            <person name="Mead D."/>
            <person name="Buti M."/>
            <person name="Cavallini A."/>
            <person name="Hytonen T."/>
            <person name="Andres J."/>
            <person name="Pham M."/>
            <person name="Weisz D."/>
            <person name="Mascagni F."/>
            <person name="Usai G."/>
            <person name="Natali L."/>
            <person name="Bassil N."/>
            <person name="Fernandez G.E."/>
            <person name="Lomsadze A."/>
            <person name="Armour M."/>
            <person name="Olukolu B."/>
            <person name="Poorten T."/>
            <person name="Britton C."/>
            <person name="Davik J."/>
            <person name="Ashrafi H."/>
            <person name="Aiden E.L."/>
            <person name="Borodovsky M."/>
            <person name="Worthington M."/>
        </authorList>
    </citation>
    <scope>NUCLEOTIDE SEQUENCE [LARGE SCALE GENOMIC DNA]</scope>
    <source>
        <strain evidence="7">PI 553951</strain>
    </source>
</reference>
<dbReference type="AlphaFoldDB" id="A0AAW1XF15"/>
<evidence type="ECO:0000313" key="8">
    <source>
        <dbReference type="Proteomes" id="UP001457282"/>
    </source>
</evidence>
<keyword evidence="4" id="KW-0788">Thiol protease</keyword>
<dbReference type="GO" id="GO:0016926">
    <property type="term" value="P:protein desumoylation"/>
    <property type="evidence" value="ECO:0007669"/>
    <property type="project" value="UniProtKB-ARBA"/>
</dbReference>
<dbReference type="EMBL" id="JBEDUW010000004">
    <property type="protein sequence ID" value="KAK9935506.1"/>
    <property type="molecule type" value="Genomic_DNA"/>
</dbReference>
<comment type="similarity">
    <text evidence="1">Belongs to the peptidase C48 family.</text>
</comment>
<feature type="compositionally biased region" description="Basic and acidic residues" evidence="5">
    <location>
        <begin position="9"/>
        <end position="20"/>
    </location>
</feature>
<feature type="compositionally biased region" description="Basic and acidic residues" evidence="5">
    <location>
        <begin position="222"/>
        <end position="236"/>
    </location>
</feature>
<evidence type="ECO:0000259" key="6">
    <source>
        <dbReference type="PROSITE" id="PS50600"/>
    </source>
</evidence>
<comment type="caution">
    <text evidence="7">The sequence shown here is derived from an EMBL/GenBank/DDBJ whole genome shotgun (WGS) entry which is preliminary data.</text>
</comment>
<sequence length="568" mass="65969">MEGERAKKRQLDLDFNKLLDDNDDFDPPEVLRVKKTKPITAATAADEPPQSAMDGDQERDEELERTSNSALDEAIRRHAEHLKRMGSILPDKGEKLRIRLKKLEDEKERRKLERSERDTSKWEKPSQTTRSVSIGVSNGFREEAPPPPVKPQSSFAKRFSQKLDDNQADCREGSAFEGDLSTLGCCSRQNKNNNGEFLQKGAQKGRSSSRHFSVHSPSNFYHDTDKTFLSNGDRKGRASSTYSGRHGGENLSSSFAKKEEPYQLRNRTRKSQTILLVDEEEPEFMDTTEQTEEIPESMKESRIYYPSRDDPHSVEIYYADTKCLDPQCYLTSAIMNFYIRYLQQQASPTDRAICAFHFFNTFFYNKLKDAVSEKKNNKDNLYVKLRRWWKGVDIFQKAYILIPINEDVHWSLVIICIPDKEEESGPIVLHLDSLGLHCSKSIFRNIKSFLKEEWCYLDQESGISDLTVSDCWKQLPDHIVEKKLVVPQQKNDYDCGLFVLFFMERFIEEAPERLKKKDLDMFGRKWFQPLEASRLRSKIRKLLREEFQNAYESNCSKEPSLSSDTSEE</sequence>
<dbReference type="SUPFAM" id="SSF54001">
    <property type="entry name" value="Cysteine proteinases"/>
    <property type="match status" value="1"/>
</dbReference>
<dbReference type="InterPro" id="IPR003653">
    <property type="entry name" value="Peptidase_C48_C"/>
</dbReference>
<dbReference type="GO" id="GO:0006508">
    <property type="term" value="P:proteolysis"/>
    <property type="evidence" value="ECO:0007669"/>
    <property type="project" value="UniProtKB-KW"/>
</dbReference>
<evidence type="ECO:0000256" key="3">
    <source>
        <dbReference type="ARBA" id="ARBA00022801"/>
    </source>
</evidence>
<dbReference type="PANTHER" id="PTHR46915">
    <property type="entry name" value="UBIQUITIN-LIKE PROTEASE 4-RELATED"/>
    <property type="match status" value="1"/>
</dbReference>
<dbReference type="Gene3D" id="1.10.418.20">
    <property type="match status" value="1"/>
</dbReference>
<dbReference type="PROSITE" id="PS50600">
    <property type="entry name" value="ULP_PROTEASE"/>
    <property type="match status" value="1"/>
</dbReference>
<organism evidence="7 8">
    <name type="scientific">Rubus argutus</name>
    <name type="common">Southern blackberry</name>
    <dbReference type="NCBI Taxonomy" id="59490"/>
    <lineage>
        <taxon>Eukaryota</taxon>
        <taxon>Viridiplantae</taxon>
        <taxon>Streptophyta</taxon>
        <taxon>Embryophyta</taxon>
        <taxon>Tracheophyta</taxon>
        <taxon>Spermatophyta</taxon>
        <taxon>Magnoliopsida</taxon>
        <taxon>eudicotyledons</taxon>
        <taxon>Gunneridae</taxon>
        <taxon>Pentapetalae</taxon>
        <taxon>rosids</taxon>
        <taxon>fabids</taxon>
        <taxon>Rosales</taxon>
        <taxon>Rosaceae</taxon>
        <taxon>Rosoideae</taxon>
        <taxon>Rosoideae incertae sedis</taxon>
        <taxon>Rubus</taxon>
    </lineage>
</organism>
<dbReference type="InterPro" id="IPR038765">
    <property type="entry name" value="Papain-like_cys_pep_sf"/>
</dbReference>
<feature type="region of interest" description="Disordered" evidence="5">
    <location>
        <begin position="196"/>
        <end position="263"/>
    </location>
</feature>
<evidence type="ECO:0000256" key="4">
    <source>
        <dbReference type="ARBA" id="ARBA00022807"/>
    </source>
</evidence>
<protein>
    <recommendedName>
        <fullName evidence="6">Ubiquitin-like protease family profile domain-containing protein</fullName>
    </recommendedName>
</protein>
<dbReference type="Pfam" id="PF02902">
    <property type="entry name" value="Peptidase_C48"/>
    <property type="match status" value="1"/>
</dbReference>
<dbReference type="GO" id="GO:0008234">
    <property type="term" value="F:cysteine-type peptidase activity"/>
    <property type="evidence" value="ECO:0007669"/>
    <property type="project" value="UniProtKB-KW"/>
</dbReference>
<evidence type="ECO:0000256" key="1">
    <source>
        <dbReference type="ARBA" id="ARBA00005234"/>
    </source>
</evidence>
<keyword evidence="8" id="KW-1185">Reference proteome</keyword>
<dbReference type="Gene3D" id="3.30.310.130">
    <property type="entry name" value="Ubiquitin-related"/>
    <property type="match status" value="1"/>
</dbReference>
<feature type="region of interest" description="Disordered" evidence="5">
    <location>
        <begin position="1"/>
        <end position="71"/>
    </location>
</feature>
<feature type="compositionally biased region" description="Polar residues" evidence="5">
    <location>
        <begin position="125"/>
        <end position="136"/>
    </location>
</feature>
<evidence type="ECO:0000256" key="5">
    <source>
        <dbReference type="SAM" id="MobiDB-lite"/>
    </source>
</evidence>
<gene>
    <name evidence="7" type="ORF">M0R45_022607</name>
</gene>
<keyword evidence="2" id="KW-0645">Protease</keyword>
<dbReference type="Proteomes" id="UP001457282">
    <property type="component" value="Unassembled WGS sequence"/>
</dbReference>
<name>A0AAW1XF15_RUBAR</name>
<evidence type="ECO:0000256" key="2">
    <source>
        <dbReference type="ARBA" id="ARBA00022670"/>
    </source>
</evidence>
<accession>A0AAW1XF15</accession>
<evidence type="ECO:0000313" key="7">
    <source>
        <dbReference type="EMBL" id="KAK9935506.1"/>
    </source>
</evidence>
<dbReference type="PANTHER" id="PTHR46915:SF2">
    <property type="entry name" value="UBIQUITIN-LIKE PROTEASE 4"/>
    <property type="match status" value="1"/>
</dbReference>
<feature type="region of interest" description="Disordered" evidence="5">
    <location>
        <begin position="85"/>
        <end position="156"/>
    </location>
</feature>
<feature type="domain" description="Ubiquitin-like protease family profile" evidence="6">
    <location>
        <begin position="314"/>
        <end position="506"/>
    </location>
</feature>